<dbReference type="RefSeq" id="WP_343923883.1">
    <property type="nucleotide sequence ID" value="NZ_BAAAIR010000035.1"/>
</dbReference>
<dbReference type="InterPro" id="IPR011009">
    <property type="entry name" value="Kinase-like_dom_sf"/>
</dbReference>
<gene>
    <name evidence="2" type="ORF">ACFPK8_15150</name>
</gene>
<accession>A0ABW0FJ65</accession>
<protein>
    <submittedName>
        <fullName evidence="2">Phosphotransferase</fullName>
    </submittedName>
</protein>
<organism evidence="2 3">
    <name type="scientific">Brachybacterium tyrofermentans</name>
    <dbReference type="NCBI Taxonomy" id="47848"/>
    <lineage>
        <taxon>Bacteria</taxon>
        <taxon>Bacillati</taxon>
        <taxon>Actinomycetota</taxon>
        <taxon>Actinomycetes</taxon>
        <taxon>Micrococcales</taxon>
        <taxon>Dermabacteraceae</taxon>
        <taxon>Brachybacterium</taxon>
    </lineage>
</organism>
<dbReference type="Proteomes" id="UP001595937">
    <property type="component" value="Unassembled WGS sequence"/>
</dbReference>
<dbReference type="InterPro" id="IPR002575">
    <property type="entry name" value="Aminoglycoside_PTrfase"/>
</dbReference>
<dbReference type="GeneID" id="303297293"/>
<dbReference type="Pfam" id="PF01636">
    <property type="entry name" value="APH"/>
    <property type="match status" value="1"/>
</dbReference>
<dbReference type="Gene3D" id="3.90.1200.10">
    <property type="match status" value="1"/>
</dbReference>
<evidence type="ECO:0000313" key="2">
    <source>
        <dbReference type="EMBL" id="MFC5298848.1"/>
    </source>
</evidence>
<comment type="caution">
    <text evidence="2">The sequence shown here is derived from an EMBL/GenBank/DDBJ whole genome shotgun (WGS) entry which is preliminary data.</text>
</comment>
<feature type="domain" description="Aminoglycoside phosphotransferase" evidence="1">
    <location>
        <begin position="115"/>
        <end position="170"/>
    </location>
</feature>
<sequence length="262" mass="29019">MADEFVSVTSRSVSRDRRVWSTTVHRLLSHLADAGLDGLPVPLAEQSPELDEVSFVEGTTAVDVVLSRDQVESFGRLLRSLHDAGADFDALPTDVWQPFEFRAHAPDPFSESTFLSEIVIGHGDTGPWNVLVTSAESVSLIDWEFAGPIVRLDEIAATCWLAMRFHDPEVDAVAPLTNLEEKVELLRAFLNAYGLERALWPAVVQGMSDYAIRDTAYEATRLNISAGEAATDDSAPWRLAWRSRSAAWIIRHRAEILHLLGV</sequence>
<dbReference type="EMBL" id="JBHSLN010000083">
    <property type="protein sequence ID" value="MFC5298848.1"/>
    <property type="molecule type" value="Genomic_DNA"/>
</dbReference>
<keyword evidence="3" id="KW-1185">Reference proteome</keyword>
<name>A0ABW0FJ65_9MICO</name>
<evidence type="ECO:0000259" key="1">
    <source>
        <dbReference type="Pfam" id="PF01636"/>
    </source>
</evidence>
<evidence type="ECO:0000313" key="3">
    <source>
        <dbReference type="Proteomes" id="UP001595937"/>
    </source>
</evidence>
<reference evidence="3" key="1">
    <citation type="journal article" date="2019" name="Int. J. Syst. Evol. Microbiol.">
        <title>The Global Catalogue of Microorganisms (GCM) 10K type strain sequencing project: providing services to taxonomists for standard genome sequencing and annotation.</title>
        <authorList>
            <consortium name="The Broad Institute Genomics Platform"/>
            <consortium name="The Broad Institute Genome Sequencing Center for Infectious Disease"/>
            <person name="Wu L."/>
            <person name="Ma J."/>
        </authorList>
    </citation>
    <scope>NUCLEOTIDE SEQUENCE [LARGE SCALE GENOMIC DNA]</scope>
    <source>
        <strain evidence="3">CGMCC 1.16455</strain>
    </source>
</reference>
<dbReference type="SUPFAM" id="SSF56112">
    <property type="entry name" value="Protein kinase-like (PK-like)"/>
    <property type="match status" value="1"/>
</dbReference>
<proteinExistence type="predicted"/>